<evidence type="ECO:0000313" key="1">
    <source>
        <dbReference type="EMBL" id="KAH7923549.1"/>
    </source>
</evidence>
<accession>A0ACB8BD32</accession>
<evidence type="ECO:0000313" key="2">
    <source>
        <dbReference type="Proteomes" id="UP000790709"/>
    </source>
</evidence>
<proteinExistence type="predicted"/>
<comment type="caution">
    <text evidence="1">The sequence shown here is derived from an EMBL/GenBank/DDBJ whole genome shotgun (WGS) entry which is preliminary data.</text>
</comment>
<name>A0ACB8BD32_9AGAM</name>
<organism evidence="1 2">
    <name type="scientific">Leucogyrophana mollusca</name>
    <dbReference type="NCBI Taxonomy" id="85980"/>
    <lineage>
        <taxon>Eukaryota</taxon>
        <taxon>Fungi</taxon>
        <taxon>Dikarya</taxon>
        <taxon>Basidiomycota</taxon>
        <taxon>Agaricomycotina</taxon>
        <taxon>Agaricomycetes</taxon>
        <taxon>Agaricomycetidae</taxon>
        <taxon>Boletales</taxon>
        <taxon>Boletales incertae sedis</taxon>
        <taxon>Leucogyrophana</taxon>
    </lineage>
</organism>
<sequence length="395" mass="41233">MHSQLRRLPAERARHAKRLGHVMPVFAAQDEGPNAAHSTSSPADKAASTSTKASTTADKTTASVSAKSTPATSSSGTVTTTSLTTSSASTSPLSSSTPIINTPSLKPSTAPSTSVQVVPASPSANPNSDAANSGSTSKGLSGGAIGAIVALSSIVGVALLVFFIRKTYLRRRQKRRVSWGNTNLFTPPPQSTSNFSDFTEKPPTRSPSGLVNHTSPTPMSPFEAHGQSVYANVAPVQQMPPQSPYANLPPPPPASYNNPVNRAYSPHPPALAPAGANANAVVGMARVAAGVPTSAPTPPPKAPAAPARVANDAIVKCTFIPTLPDELSITTGERVRLLASYDDGWALCANARGEQGMVPQECLERAVQEQPMYQDQTDWRNMRRASSLNPDGRQF</sequence>
<gene>
    <name evidence="1" type="ORF">BV22DRAFT_575061</name>
</gene>
<protein>
    <submittedName>
        <fullName evidence="1">Uncharacterized protein</fullName>
    </submittedName>
</protein>
<dbReference type="Proteomes" id="UP000790709">
    <property type="component" value="Unassembled WGS sequence"/>
</dbReference>
<reference evidence="1" key="1">
    <citation type="journal article" date="2021" name="New Phytol.">
        <title>Evolutionary innovations through gain and loss of genes in the ectomycorrhizal Boletales.</title>
        <authorList>
            <person name="Wu G."/>
            <person name="Miyauchi S."/>
            <person name="Morin E."/>
            <person name="Kuo A."/>
            <person name="Drula E."/>
            <person name="Varga T."/>
            <person name="Kohler A."/>
            <person name="Feng B."/>
            <person name="Cao Y."/>
            <person name="Lipzen A."/>
            <person name="Daum C."/>
            <person name="Hundley H."/>
            <person name="Pangilinan J."/>
            <person name="Johnson J."/>
            <person name="Barry K."/>
            <person name="LaButti K."/>
            <person name="Ng V."/>
            <person name="Ahrendt S."/>
            <person name="Min B."/>
            <person name="Choi I.G."/>
            <person name="Park H."/>
            <person name="Plett J.M."/>
            <person name="Magnuson J."/>
            <person name="Spatafora J.W."/>
            <person name="Nagy L.G."/>
            <person name="Henrissat B."/>
            <person name="Grigoriev I.V."/>
            <person name="Yang Z.L."/>
            <person name="Xu J."/>
            <person name="Martin F.M."/>
        </authorList>
    </citation>
    <scope>NUCLEOTIDE SEQUENCE</scope>
    <source>
        <strain evidence="1">KUC20120723A-06</strain>
    </source>
</reference>
<dbReference type="EMBL" id="MU266449">
    <property type="protein sequence ID" value="KAH7923549.1"/>
    <property type="molecule type" value="Genomic_DNA"/>
</dbReference>
<keyword evidence="2" id="KW-1185">Reference proteome</keyword>